<comment type="caution">
    <text evidence="1">The sequence shown here is derived from an EMBL/GenBank/DDBJ whole genome shotgun (WGS) entry which is preliminary data.</text>
</comment>
<gene>
    <name evidence="1" type="ORF">AB6A40_007643</name>
</gene>
<organism evidence="1 2">
    <name type="scientific">Gnathostoma spinigerum</name>
    <dbReference type="NCBI Taxonomy" id="75299"/>
    <lineage>
        <taxon>Eukaryota</taxon>
        <taxon>Metazoa</taxon>
        <taxon>Ecdysozoa</taxon>
        <taxon>Nematoda</taxon>
        <taxon>Chromadorea</taxon>
        <taxon>Rhabditida</taxon>
        <taxon>Spirurina</taxon>
        <taxon>Gnathostomatomorpha</taxon>
        <taxon>Gnathostomatoidea</taxon>
        <taxon>Gnathostomatidae</taxon>
        <taxon>Gnathostoma</taxon>
    </lineage>
</organism>
<dbReference type="Proteomes" id="UP001608902">
    <property type="component" value="Unassembled WGS sequence"/>
</dbReference>
<protein>
    <submittedName>
        <fullName evidence="1">Uncharacterized protein</fullName>
    </submittedName>
</protein>
<evidence type="ECO:0000313" key="1">
    <source>
        <dbReference type="EMBL" id="MFH4980934.1"/>
    </source>
</evidence>
<dbReference type="AlphaFoldDB" id="A0ABD6ERY6"/>
<accession>A0ABD6ERY6</accession>
<reference evidence="1 2" key="1">
    <citation type="submission" date="2024-08" db="EMBL/GenBank/DDBJ databases">
        <title>Gnathostoma spinigerum genome.</title>
        <authorList>
            <person name="Gonzalez-Bertolin B."/>
            <person name="Monzon S."/>
            <person name="Zaballos A."/>
            <person name="Jimenez P."/>
            <person name="Dekumyoy P."/>
            <person name="Varona S."/>
            <person name="Cuesta I."/>
            <person name="Sumanam S."/>
            <person name="Adisakwattana P."/>
            <person name="Gasser R.B."/>
            <person name="Hernandez-Gonzalez A."/>
            <person name="Young N.D."/>
            <person name="Perteguer M.J."/>
        </authorList>
    </citation>
    <scope>NUCLEOTIDE SEQUENCE [LARGE SCALE GENOMIC DNA]</scope>
    <source>
        <strain evidence="1">AL3</strain>
        <tissue evidence="1">Liver</tissue>
    </source>
</reference>
<sequence length="85" mass="9483">MMKFGKMGRMRDARNTDSTIAKRLVVLLKRNNNRTALPSTIFIAIPAMSTTRCCSIPISSKFSKLHHFARFSISFLSFAVGGSDK</sequence>
<keyword evidence="2" id="KW-1185">Reference proteome</keyword>
<name>A0ABD6ERY6_9BILA</name>
<proteinExistence type="predicted"/>
<dbReference type="EMBL" id="JBGFUD010006325">
    <property type="protein sequence ID" value="MFH4980934.1"/>
    <property type="molecule type" value="Genomic_DNA"/>
</dbReference>
<evidence type="ECO:0000313" key="2">
    <source>
        <dbReference type="Proteomes" id="UP001608902"/>
    </source>
</evidence>